<comment type="similarity">
    <text evidence="2">Belongs to the EAF7 family.</text>
</comment>
<feature type="compositionally biased region" description="Low complexity" evidence="8">
    <location>
        <begin position="29"/>
        <end position="42"/>
    </location>
</feature>
<evidence type="ECO:0000256" key="7">
    <source>
        <dbReference type="ARBA" id="ARBA00025178"/>
    </source>
</evidence>
<gene>
    <name evidence="9" type="ORF">SLS58_001408</name>
</gene>
<comment type="function">
    <text evidence="7">Component of the NuA4 histone acetyltransferase complex which is involved in transcriptional activation of selected genes principally by acetylation of nucleosomal histone H4 and H2A. The NuA4 complex is also involved in DNA repair.</text>
</comment>
<accession>A0ABR3U282</accession>
<name>A0ABR3U282_9PEZI</name>
<keyword evidence="3" id="KW-0156">Chromatin regulator</keyword>
<feature type="compositionally biased region" description="Low complexity" evidence="8">
    <location>
        <begin position="238"/>
        <end position="253"/>
    </location>
</feature>
<dbReference type="EMBL" id="JAKEKT020000005">
    <property type="protein sequence ID" value="KAL1650031.1"/>
    <property type="molecule type" value="Genomic_DNA"/>
</dbReference>
<keyword evidence="6" id="KW-0539">Nucleus</keyword>
<comment type="caution">
    <text evidence="9">The sequence shown here is derived from an EMBL/GenBank/DDBJ whole genome shotgun (WGS) entry which is preliminary data.</text>
</comment>
<evidence type="ECO:0000256" key="8">
    <source>
        <dbReference type="SAM" id="MobiDB-lite"/>
    </source>
</evidence>
<feature type="compositionally biased region" description="Acidic residues" evidence="8">
    <location>
        <begin position="385"/>
        <end position="406"/>
    </location>
</feature>
<feature type="region of interest" description="Disordered" evidence="8">
    <location>
        <begin position="1"/>
        <end position="42"/>
    </location>
</feature>
<evidence type="ECO:0000313" key="10">
    <source>
        <dbReference type="Proteomes" id="UP001521184"/>
    </source>
</evidence>
<evidence type="ECO:0000256" key="2">
    <source>
        <dbReference type="ARBA" id="ARBA00007117"/>
    </source>
</evidence>
<evidence type="ECO:0000256" key="5">
    <source>
        <dbReference type="ARBA" id="ARBA00023163"/>
    </source>
</evidence>
<protein>
    <recommendedName>
        <fullName evidence="11">Ct20 family protein</fullName>
    </recommendedName>
</protein>
<dbReference type="PANTHER" id="PTHR13581:SF5">
    <property type="entry name" value="MRG_MORF4L-BINDING PROTEIN"/>
    <property type="match status" value="1"/>
</dbReference>
<evidence type="ECO:0000256" key="1">
    <source>
        <dbReference type="ARBA" id="ARBA00004123"/>
    </source>
</evidence>
<dbReference type="PANTHER" id="PTHR13581">
    <property type="entry name" value="MRG-BINDING PROTEIN"/>
    <property type="match status" value="1"/>
</dbReference>
<dbReference type="Pfam" id="PF07904">
    <property type="entry name" value="Eaf7"/>
    <property type="match status" value="1"/>
</dbReference>
<feature type="compositionally biased region" description="Polar residues" evidence="8">
    <location>
        <begin position="11"/>
        <end position="28"/>
    </location>
</feature>
<feature type="compositionally biased region" description="Polar residues" evidence="8">
    <location>
        <begin position="262"/>
        <end position="275"/>
    </location>
</feature>
<comment type="subcellular location">
    <subcellularLocation>
        <location evidence="1">Nucleus</location>
    </subcellularLocation>
</comment>
<feature type="region of interest" description="Disordered" evidence="8">
    <location>
        <begin position="166"/>
        <end position="439"/>
    </location>
</feature>
<keyword evidence="4" id="KW-0805">Transcription regulation</keyword>
<proteinExistence type="inferred from homology"/>
<organism evidence="9 10">
    <name type="scientific">Diplodia intermedia</name>
    <dbReference type="NCBI Taxonomy" id="856260"/>
    <lineage>
        <taxon>Eukaryota</taxon>
        <taxon>Fungi</taxon>
        <taxon>Dikarya</taxon>
        <taxon>Ascomycota</taxon>
        <taxon>Pezizomycotina</taxon>
        <taxon>Dothideomycetes</taxon>
        <taxon>Dothideomycetes incertae sedis</taxon>
        <taxon>Botryosphaeriales</taxon>
        <taxon>Botryosphaeriaceae</taxon>
        <taxon>Diplodia</taxon>
    </lineage>
</organism>
<evidence type="ECO:0008006" key="11">
    <source>
        <dbReference type="Google" id="ProtNLM"/>
    </source>
</evidence>
<sequence length="439" mass="45420">MPPKKRAKPSTAATPHASTPSKTPTKDQPPSNAAAAAPTSASAAAAAALPSAESILNDPWTDDQETSLFKNLIRWKPTGLHKHMHMIQIASSMTREGFSYQLRQHLHGPGSSHDHGSANHTRIPGIWKKLAELYDLEALDERENAHALAAWPDVADRNFAFAAPRRRGRRGRGGDDGDGDVEMGDAGAASADEEEEEEDSGDEEEDEGDEGPWFQLPDDEFAQAMWDRRIANPGGAAGTATATAAAAAAAAAAAGGGAAGAQDNTTDSAEGNSLDKSMRGRGRKPSPRVIVGSGRGGDSNRRSESPPACPELLPKVGDPAPSTAIEQDAEAADTDDARSHAGSPAAGSKAKGSASAKGGMRAAAAARSRGGRATGRGTVKAQSAEPEEEDDEDDEESSSEEEEESESPPAKDGRASRSGRRTAAKGGGGTGKRTSGRKK</sequence>
<evidence type="ECO:0000256" key="4">
    <source>
        <dbReference type="ARBA" id="ARBA00023015"/>
    </source>
</evidence>
<evidence type="ECO:0000313" key="9">
    <source>
        <dbReference type="EMBL" id="KAL1650031.1"/>
    </source>
</evidence>
<feature type="compositionally biased region" description="Acidic residues" evidence="8">
    <location>
        <begin position="191"/>
        <end position="210"/>
    </location>
</feature>
<keyword evidence="5" id="KW-0804">Transcription</keyword>
<dbReference type="Proteomes" id="UP001521184">
    <property type="component" value="Unassembled WGS sequence"/>
</dbReference>
<evidence type="ECO:0000256" key="3">
    <source>
        <dbReference type="ARBA" id="ARBA00022853"/>
    </source>
</evidence>
<dbReference type="InterPro" id="IPR012423">
    <property type="entry name" value="Eaf7/MRGBP"/>
</dbReference>
<evidence type="ECO:0000256" key="6">
    <source>
        <dbReference type="ARBA" id="ARBA00023242"/>
    </source>
</evidence>
<keyword evidence="10" id="KW-1185">Reference proteome</keyword>
<feature type="compositionally biased region" description="Low complexity" evidence="8">
    <location>
        <begin position="341"/>
        <end position="368"/>
    </location>
</feature>
<reference evidence="9 10" key="1">
    <citation type="journal article" date="2023" name="Plant Dis.">
        <title>First Report of Diplodia intermedia Causing Canker and Dieback Diseases on Apple Trees in Canada.</title>
        <authorList>
            <person name="Ellouze W."/>
            <person name="Ilyukhin E."/>
            <person name="Sulman M."/>
            <person name="Ali S."/>
        </authorList>
    </citation>
    <scope>NUCLEOTIDE SEQUENCE [LARGE SCALE GENOMIC DNA]</scope>
    <source>
        <strain evidence="9 10">M45-28</strain>
    </source>
</reference>